<dbReference type="AlphaFoldDB" id="S4S094"/>
<dbReference type="GeneTree" id="ENSGT00940000154482"/>
<dbReference type="Ensembl" id="ENSPMAT00000010931.1">
    <property type="protein sequence ID" value="ENSPMAP00000010885.1"/>
    <property type="gene ID" value="ENSPMAG00000009904.1"/>
</dbReference>
<dbReference type="GO" id="GO:0042403">
    <property type="term" value="P:thyroid hormone metabolic process"/>
    <property type="evidence" value="ECO:0007669"/>
    <property type="project" value="TreeGrafter"/>
</dbReference>
<name>S4S094_PETMA</name>
<dbReference type="PANTHER" id="PTHR11781:SF4">
    <property type="entry name" value="THYROXINE 5-DEIODINASE"/>
    <property type="match status" value="1"/>
</dbReference>
<dbReference type="Gene3D" id="3.40.30.10">
    <property type="entry name" value="Glutaredoxin"/>
    <property type="match status" value="1"/>
</dbReference>
<dbReference type="HOGENOM" id="CLU_103502_1_0_1"/>
<dbReference type="GO" id="GO:0004800">
    <property type="term" value="F:thyroxine 5'-deiodinase activity"/>
    <property type="evidence" value="ECO:0007669"/>
    <property type="project" value="InterPro"/>
</dbReference>
<protein>
    <recommendedName>
        <fullName evidence="1">Iodothyronine deiodinase</fullName>
    </recommendedName>
</protein>
<keyword evidence="1" id="KW-0560">Oxidoreductase</keyword>
<sequence length="131" mass="14514">MARLGAFGRLAREFRPAADFLLVYVEEAHPLDGWSTGDAPFQLPRHRSLPERLEAAHRLAGLLGPACPVVADTMRNETTAAYGTAFLRLYILQAGVVVYKGPSGPEGYRLSEVQAWLRDFTARQQQKLCSL</sequence>
<evidence type="ECO:0000313" key="2">
    <source>
        <dbReference type="Ensembl" id="ENSPMAP00000010885.1"/>
    </source>
</evidence>
<comment type="function">
    <text evidence="1">Responsible for the deiodination of T4 (3,5,3',5'-tetraiodothyronine).</text>
</comment>
<dbReference type="GO" id="GO:0042446">
    <property type="term" value="P:hormone biosynthetic process"/>
    <property type="evidence" value="ECO:0007669"/>
    <property type="project" value="UniProtKB-KW"/>
</dbReference>
<comment type="similarity">
    <text evidence="1">Belongs to the iodothyronine deiodinase family.</text>
</comment>
<dbReference type="Pfam" id="PF00837">
    <property type="entry name" value="T4_deiodinase"/>
    <property type="match status" value="1"/>
</dbReference>
<keyword evidence="1" id="KW-0893">Thyroid hormones biosynthesis</keyword>
<dbReference type="InterPro" id="IPR000643">
    <property type="entry name" value="Iodothyronine_deiodinase"/>
</dbReference>
<keyword evidence="1" id="KW-0712">Selenocysteine</keyword>
<organism evidence="2">
    <name type="scientific">Petromyzon marinus</name>
    <name type="common">Sea lamprey</name>
    <dbReference type="NCBI Taxonomy" id="7757"/>
    <lineage>
        <taxon>Eukaryota</taxon>
        <taxon>Metazoa</taxon>
        <taxon>Chordata</taxon>
        <taxon>Craniata</taxon>
        <taxon>Vertebrata</taxon>
        <taxon>Cyclostomata</taxon>
        <taxon>Hyperoartia</taxon>
        <taxon>Petromyzontiformes</taxon>
        <taxon>Petromyzontidae</taxon>
        <taxon>Petromyzon</taxon>
    </lineage>
</organism>
<proteinExistence type="inferred from homology"/>
<reference evidence="2" key="1">
    <citation type="submission" date="2025-08" db="UniProtKB">
        <authorList>
            <consortium name="Ensembl"/>
        </authorList>
    </citation>
    <scope>IDENTIFICATION</scope>
</reference>
<accession>S4S094</accession>
<dbReference type="OMA" id="NTANAEY"/>
<reference evidence="2" key="2">
    <citation type="submission" date="2025-09" db="UniProtKB">
        <authorList>
            <consortium name="Ensembl"/>
        </authorList>
    </citation>
    <scope>IDENTIFICATION</scope>
</reference>
<evidence type="ECO:0000256" key="1">
    <source>
        <dbReference type="RuleBase" id="RU000676"/>
    </source>
</evidence>
<dbReference type="PANTHER" id="PTHR11781">
    <property type="entry name" value="IODOTHYRONINE DEIODINASE"/>
    <property type="match status" value="1"/>
</dbReference>